<name>A0A9W4I5A6_9EURO</name>
<keyword evidence="2 3" id="KW-0663">Pyridoxal phosphate</keyword>
<evidence type="ECO:0008006" key="6">
    <source>
        <dbReference type="Google" id="ProtNLM"/>
    </source>
</evidence>
<sequence>MCVLILSRYALITLLTDDELGLKRPFGVHKIVEKLSIAVLERLQIGTQKSCLIFPSASPTARCAQFIQKHHGLDIETEVVAFYLPETADTGNMQWARFYVLIYHTDAQKSADEFWSIFGDGISSRHAEFCLERWPFMRSESPNRIFRSPAMVTDISLMAAFPWTNEDQNAKEEIKRRIATMIASEQPGFPPVPTSDVFLYQKGMCALSAVARAMIPSDNQTSGAAVYGWPYSETPKCVRQSGYDRFTMYGQGSESELDQLESSLASGERIQVLFCEIPSNPLLRTPDLRRIRDLADRYEFCVVCDETIGTYINVDILPYVDVAVTSLTKIFNGTGNVMGGSVVINPRSAHRAAIHDRLTAGYEDILFTADAIILAQNSRDLKERVLKCNANALDLANFLAKCPSIDSVYYPTMVPTTRFYEQFRRPTGGYGYLLSVLFKDPDTAVQFYNTLDVRKGPNIGTNFTLVLPYAQLAHYYDCEWAESYGVAKHIVRISVGLESQADLVDRITQALSKVEGHAKPVLGEVQRSKDSLCLDH</sequence>
<evidence type="ECO:0000313" key="4">
    <source>
        <dbReference type="EMBL" id="CAG8226634.1"/>
    </source>
</evidence>
<dbReference type="InterPro" id="IPR000277">
    <property type="entry name" value="Cys/Met-Metab_PyrdxlP-dep_enz"/>
</dbReference>
<dbReference type="InterPro" id="IPR015422">
    <property type="entry name" value="PyrdxlP-dep_Trfase_small"/>
</dbReference>
<dbReference type="InterPro" id="IPR015421">
    <property type="entry name" value="PyrdxlP-dep_Trfase_major"/>
</dbReference>
<dbReference type="GO" id="GO:0003962">
    <property type="term" value="F:cystathionine gamma-synthase activity"/>
    <property type="evidence" value="ECO:0007669"/>
    <property type="project" value="TreeGrafter"/>
</dbReference>
<evidence type="ECO:0000256" key="1">
    <source>
        <dbReference type="ARBA" id="ARBA00001933"/>
    </source>
</evidence>
<evidence type="ECO:0000256" key="3">
    <source>
        <dbReference type="RuleBase" id="RU362118"/>
    </source>
</evidence>
<dbReference type="Gene3D" id="3.90.1150.10">
    <property type="entry name" value="Aspartate Aminotransferase, domain 1"/>
    <property type="match status" value="1"/>
</dbReference>
<dbReference type="InterPro" id="IPR015424">
    <property type="entry name" value="PyrdxlP-dep_Trfase"/>
</dbReference>
<comment type="cofactor">
    <cofactor evidence="1 3">
        <name>pyridoxal 5'-phosphate</name>
        <dbReference type="ChEBI" id="CHEBI:597326"/>
    </cofactor>
</comment>
<evidence type="ECO:0000313" key="5">
    <source>
        <dbReference type="Proteomes" id="UP001152592"/>
    </source>
</evidence>
<dbReference type="Proteomes" id="UP001152592">
    <property type="component" value="Unassembled WGS sequence"/>
</dbReference>
<dbReference type="PANTHER" id="PTHR42699">
    <property type="match status" value="1"/>
</dbReference>
<comment type="caution">
    <text evidence="4">The sequence shown here is derived from an EMBL/GenBank/DDBJ whole genome shotgun (WGS) entry which is preliminary data.</text>
</comment>
<dbReference type="SUPFAM" id="SSF53383">
    <property type="entry name" value="PLP-dependent transferases"/>
    <property type="match status" value="1"/>
</dbReference>
<comment type="similarity">
    <text evidence="3">Belongs to the trans-sulfuration enzymes family.</text>
</comment>
<dbReference type="AlphaFoldDB" id="A0A9W4I5A6"/>
<dbReference type="Pfam" id="PF01053">
    <property type="entry name" value="Cys_Met_Meta_PP"/>
    <property type="match status" value="1"/>
</dbReference>
<dbReference type="GO" id="GO:0030170">
    <property type="term" value="F:pyridoxal phosphate binding"/>
    <property type="evidence" value="ECO:0007669"/>
    <property type="project" value="InterPro"/>
</dbReference>
<gene>
    <name evidence="4" type="ORF">PSALAMII_LOCUS186</name>
</gene>
<dbReference type="Gene3D" id="3.40.640.10">
    <property type="entry name" value="Type I PLP-dependent aspartate aminotransferase-like (Major domain)"/>
    <property type="match status" value="1"/>
</dbReference>
<dbReference type="InterPro" id="IPR051750">
    <property type="entry name" value="Trans-sulfuration_enzymes"/>
</dbReference>
<dbReference type="PANTHER" id="PTHR42699:SF1">
    <property type="entry name" value="CYSTATHIONINE GAMMA-SYNTHASE-RELATED"/>
    <property type="match status" value="1"/>
</dbReference>
<accession>A0A9W4I5A6</accession>
<protein>
    <recommendedName>
        <fullName evidence="6">Cystathionine gamma-synthase</fullName>
    </recommendedName>
</protein>
<proteinExistence type="inferred from homology"/>
<organism evidence="4 5">
    <name type="scientific">Penicillium salamii</name>
    <dbReference type="NCBI Taxonomy" id="1612424"/>
    <lineage>
        <taxon>Eukaryota</taxon>
        <taxon>Fungi</taxon>
        <taxon>Dikarya</taxon>
        <taxon>Ascomycota</taxon>
        <taxon>Pezizomycotina</taxon>
        <taxon>Eurotiomycetes</taxon>
        <taxon>Eurotiomycetidae</taxon>
        <taxon>Eurotiales</taxon>
        <taxon>Aspergillaceae</taxon>
        <taxon>Penicillium</taxon>
    </lineage>
</organism>
<reference evidence="4" key="1">
    <citation type="submission" date="2021-07" db="EMBL/GenBank/DDBJ databases">
        <authorList>
            <person name="Branca A.L. A."/>
        </authorList>
    </citation>
    <scope>NUCLEOTIDE SEQUENCE</scope>
</reference>
<dbReference type="OrthoDB" id="16516at2759"/>
<dbReference type="EMBL" id="CAJVPD010000011">
    <property type="protein sequence ID" value="CAG8226634.1"/>
    <property type="molecule type" value="Genomic_DNA"/>
</dbReference>
<evidence type="ECO:0000256" key="2">
    <source>
        <dbReference type="ARBA" id="ARBA00022898"/>
    </source>
</evidence>
<dbReference type="GO" id="GO:0019346">
    <property type="term" value="P:transsulfuration"/>
    <property type="evidence" value="ECO:0007669"/>
    <property type="project" value="InterPro"/>
</dbReference>